<evidence type="ECO:0000313" key="3">
    <source>
        <dbReference type="Proteomes" id="UP001159364"/>
    </source>
</evidence>
<evidence type="ECO:0000313" key="2">
    <source>
        <dbReference type="EMBL" id="KAJ8750917.1"/>
    </source>
</evidence>
<comment type="caution">
    <text evidence="2">The sequence shown here is derived from an EMBL/GenBank/DDBJ whole genome shotgun (WGS) entry which is preliminary data.</text>
</comment>
<dbReference type="Proteomes" id="UP001159364">
    <property type="component" value="Linkage Group LG11"/>
</dbReference>
<evidence type="ECO:0000256" key="1">
    <source>
        <dbReference type="SAM" id="MobiDB-lite"/>
    </source>
</evidence>
<protein>
    <submittedName>
        <fullName evidence="2">Uncharacterized protein</fullName>
    </submittedName>
</protein>
<reference evidence="2 3" key="1">
    <citation type="submission" date="2021-09" db="EMBL/GenBank/DDBJ databases">
        <title>Genomic insights and catalytic innovation underlie evolution of tropane alkaloids biosynthesis.</title>
        <authorList>
            <person name="Wang Y.-J."/>
            <person name="Tian T."/>
            <person name="Huang J.-P."/>
            <person name="Huang S.-X."/>
        </authorList>
    </citation>
    <scope>NUCLEOTIDE SEQUENCE [LARGE SCALE GENOMIC DNA]</scope>
    <source>
        <strain evidence="2">KIB-2018</strain>
        <tissue evidence="2">Leaf</tissue>
    </source>
</reference>
<gene>
    <name evidence="2" type="ORF">K2173_016098</name>
</gene>
<keyword evidence="3" id="KW-1185">Reference proteome</keyword>
<feature type="region of interest" description="Disordered" evidence="1">
    <location>
        <begin position="47"/>
        <end position="81"/>
    </location>
</feature>
<dbReference type="EMBL" id="JAIWQS010000011">
    <property type="protein sequence ID" value="KAJ8750917.1"/>
    <property type="molecule type" value="Genomic_DNA"/>
</dbReference>
<proteinExistence type="predicted"/>
<dbReference type="AlphaFoldDB" id="A0AAV8SFF6"/>
<name>A0AAV8SFF6_9ROSI</name>
<organism evidence="2 3">
    <name type="scientific">Erythroxylum novogranatense</name>
    <dbReference type="NCBI Taxonomy" id="1862640"/>
    <lineage>
        <taxon>Eukaryota</taxon>
        <taxon>Viridiplantae</taxon>
        <taxon>Streptophyta</taxon>
        <taxon>Embryophyta</taxon>
        <taxon>Tracheophyta</taxon>
        <taxon>Spermatophyta</taxon>
        <taxon>Magnoliopsida</taxon>
        <taxon>eudicotyledons</taxon>
        <taxon>Gunneridae</taxon>
        <taxon>Pentapetalae</taxon>
        <taxon>rosids</taxon>
        <taxon>fabids</taxon>
        <taxon>Malpighiales</taxon>
        <taxon>Erythroxylaceae</taxon>
        <taxon>Erythroxylum</taxon>
    </lineage>
</organism>
<feature type="compositionally biased region" description="Polar residues" evidence="1">
    <location>
        <begin position="49"/>
        <end position="59"/>
    </location>
</feature>
<sequence>MISLPTDDSNPVTRSLHGFGTGIFCVNHLGFVEKNILNCDFDLVLSDPSDANTNNTTLFSDDTDDKSRRSTNSEIELSAHQEDEIRSLEAVHKIVEEFPSTQQLNGLGADMDTVLLRI</sequence>
<accession>A0AAV8SFF6</accession>